<reference evidence="3" key="1">
    <citation type="journal article" date="2017" name="BMC Genomics">
        <title>Gapless genome assembly of Colletotrichum higginsianum reveals chromosome structure and association of transposable elements with secondary metabolite gene clusters.</title>
        <authorList>
            <person name="Dallery J.-F."/>
            <person name="Lapalu N."/>
            <person name="Zampounis A."/>
            <person name="Pigne S."/>
            <person name="Luyten I."/>
            <person name="Amselem J."/>
            <person name="Wittenberg A.H.J."/>
            <person name="Zhou S."/>
            <person name="de Queiroz M.V."/>
            <person name="Robin G.P."/>
            <person name="Auger A."/>
            <person name="Hainaut M."/>
            <person name="Henrissat B."/>
            <person name="Kim K.-T."/>
            <person name="Lee Y.-H."/>
            <person name="Lespinet O."/>
            <person name="Schwartz D.C."/>
            <person name="Thon M.R."/>
            <person name="O'Connell R.J."/>
        </authorList>
    </citation>
    <scope>NUCLEOTIDE SEQUENCE [LARGE SCALE GENOMIC DNA]</scope>
    <source>
        <strain evidence="3">IMI 349063</strain>
    </source>
</reference>
<feature type="compositionally biased region" description="Polar residues" evidence="1">
    <location>
        <begin position="490"/>
        <end position="501"/>
    </location>
</feature>
<organism evidence="2 3">
    <name type="scientific">Colletotrichum higginsianum (strain IMI 349063)</name>
    <name type="common">Crucifer anthracnose fungus</name>
    <dbReference type="NCBI Taxonomy" id="759273"/>
    <lineage>
        <taxon>Eukaryota</taxon>
        <taxon>Fungi</taxon>
        <taxon>Dikarya</taxon>
        <taxon>Ascomycota</taxon>
        <taxon>Pezizomycotina</taxon>
        <taxon>Sordariomycetes</taxon>
        <taxon>Hypocreomycetidae</taxon>
        <taxon>Glomerellales</taxon>
        <taxon>Glomerellaceae</taxon>
        <taxon>Colletotrichum</taxon>
        <taxon>Colletotrichum destructivum species complex</taxon>
    </lineage>
</organism>
<feature type="compositionally biased region" description="Polar residues" evidence="1">
    <location>
        <begin position="448"/>
        <end position="471"/>
    </location>
</feature>
<evidence type="ECO:0000313" key="3">
    <source>
        <dbReference type="Proteomes" id="UP000092177"/>
    </source>
</evidence>
<dbReference type="AlphaFoldDB" id="A0A1B7XQK9"/>
<proteinExistence type="predicted"/>
<evidence type="ECO:0000313" key="2">
    <source>
        <dbReference type="EMBL" id="OBR02056.1"/>
    </source>
</evidence>
<dbReference type="GeneID" id="28873709"/>
<sequence length="609" mass="68540">MKILRFGTLSRRGYTHGIGGLDDSLVLEIAPVGLDSTIGINGVSNTQPVPAPNLDKQPSIAVGLASDTESPGILSLDSNGEALQDDELIETCSYTDHNSHIKSINKLINIAVECVDARKLYCQNESHFRQRLSQFIPGTFVDDTILFHLLRMITEDSRFFVVDPLHLKLKEVFPYPVFKAFSMDVDGLILPINVNASDQMSSTNTNHWVIAVVHLGTRKFNAFGMEEESIHYWASRIEALASEVSGGSFNLDRRSLELGPYTDDSYCAFLCAYALDRYLESNLKHCRQWPTGPELRERYFRRFLIHWGVPSSFLPDHTQQMDFDVVDSPQSTVASSYLSGTSETSGRDFGQLDMALNDTGSPLRTEQKARLIQMNMECNPLSESKLSMPQPTPPSCSLKELFNEINEIKVLCQSHSYQHRRLLVETAKEFKVQLAIETTEQKKKRAASNAQFSSRAKQAQSKQKSLESNNKAGKGVKEDNLQQKPIEPVQQGQHNPDSPSTAMSMVIWKATGLRTRRPLRTRYWKYVEEGRILQEIEKILGGDILRCLPGAVVRPDETVVKFQNARKCFKVLRQNIFPIQYNALNSPFKYAICVDMQLDPTNLGPIPSS</sequence>
<comment type="caution">
    <text evidence="2">The sequence shown here is derived from an EMBL/GenBank/DDBJ whole genome shotgun (WGS) entry which is preliminary data.</text>
</comment>
<dbReference type="OrthoDB" id="10339996at2759"/>
<dbReference type="RefSeq" id="XP_018150574.1">
    <property type="nucleotide sequence ID" value="XM_018309602.1"/>
</dbReference>
<dbReference type="KEGG" id="chig:CH63R_14628"/>
<feature type="region of interest" description="Disordered" evidence="1">
    <location>
        <begin position="440"/>
        <end position="501"/>
    </location>
</feature>
<evidence type="ECO:0000256" key="1">
    <source>
        <dbReference type="SAM" id="MobiDB-lite"/>
    </source>
</evidence>
<protein>
    <submittedName>
        <fullName evidence="2">Uncharacterized protein</fullName>
    </submittedName>
</protein>
<keyword evidence="3" id="KW-1185">Reference proteome</keyword>
<accession>A0A1B7XQK9</accession>
<dbReference type="Proteomes" id="UP000092177">
    <property type="component" value="Chromosome 12"/>
</dbReference>
<name>A0A1B7XQK9_COLHI</name>
<dbReference type="VEuPathDB" id="FungiDB:CH63R_14628"/>
<dbReference type="EMBL" id="LTAN01000012">
    <property type="protein sequence ID" value="OBR02056.1"/>
    <property type="molecule type" value="Genomic_DNA"/>
</dbReference>
<gene>
    <name evidence="2" type="ORF">CH63R_14628</name>
</gene>